<dbReference type="Gene3D" id="3.30.450.20">
    <property type="entry name" value="PAS domain"/>
    <property type="match status" value="2"/>
</dbReference>
<dbReference type="InterPro" id="IPR000700">
    <property type="entry name" value="PAS-assoc_C"/>
</dbReference>
<keyword evidence="2" id="KW-0973">c-di-GMP</keyword>
<dbReference type="SMART" id="SM00086">
    <property type="entry name" value="PAC"/>
    <property type="match status" value="2"/>
</dbReference>
<evidence type="ECO:0000259" key="5">
    <source>
        <dbReference type="PROSITE" id="PS50113"/>
    </source>
</evidence>
<dbReference type="PROSITE" id="PS50112">
    <property type="entry name" value="PAS"/>
    <property type="match status" value="1"/>
</dbReference>
<dbReference type="CDD" id="cd01949">
    <property type="entry name" value="GGDEF"/>
    <property type="match status" value="1"/>
</dbReference>
<dbReference type="InterPro" id="IPR000160">
    <property type="entry name" value="GGDEF_dom"/>
</dbReference>
<dbReference type="InterPro" id="IPR011123">
    <property type="entry name" value="Y_Y_Y"/>
</dbReference>
<dbReference type="Pfam" id="PF00990">
    <property type="entry name" value="GGDEF"/>
    <property type="match status" value="1"/>
</dbReference>
<feature type="domain" description="PAS" evidence="4">
    <location>
        <begin position="965"/>
        <end position="1008"/>
    </location>
</feature>
<dbReference type="InterPro" id="IPR043128">
    <property type="entry name" value="Rev_trsase/Diguanyl_cyclase"/>
</dbReference>
<dbReference type="SMART" id="SM00052">
    <property type="entry name" value="EAL"/>
    <property type="match status" value="1"/>
</dbReference>
<sequence length="1522" mass="173466">MHIRYLLTFRSFLLSLLLGLFSVHYSHAANNVFVKYSKSEGLVQNTVTNSLEDPSGFMWFSTFEGLSRFDGYEFKNYRHSSKDPHSLPNNFTKKLLLDSSENLWVATQNGLAKYNPLKDNFTNYNKDNSQLSSNDIFAIALNEDGNLLVSTAENLYLYDHLANSFLPFTVNGEKLPADIKVIFSESDKTWLGSLASGIFILEHNSNTLFSLKKTNPWNIEIKSNFIFDFKKIDDNYWLATEDGAYKIDTNLSSVTRLNTQSTPSIIGNEVWSILQNYNGNVWLGTTTGISILSPENKLLFSYDAQNNINFGLESSHILSLFMDSNNSIWVGTYSGGLYRYNADSSEIKIFSKATIEPNEVTAIPKQSNVSGLSGKIVWGLTEDSNGKIWVGTQSNGLNQLDTENFVFKQFLSDFEHNIWALKIDEFDQIWIASSGGIFIYRQSSDSELVLVKTLFLGKDIMRLSYFFGRMWLTTENGIVSWIDPKSLQIHNINLTDNKINYIEPLFVDVDKNLWLNTNLGMVLYNLDRKIVKQLVIELDTSVRHFNSVIEVDDGYWLSSLRQGIIKLEKTSYRITKILNEENGLASNQILKSIKFKDSLWVSHVNGGIDEVSLKTGEFLQNIASGRFGYNELNEDSGMLSKAGKILFGGTDGFLMFDPDKSSIEAKLSIQANNQKPSENQLQKSRPPTITQLRLFNLPISVHSDNSPLLKPVNLSNSIDLPNESTMLSIKFAQVNPVNPEAVKYRYRLLGLSDTWIETDAESLRRAEFSYLEFGSYKFDVQSKNPLSPWSDSKILQINIAPPFWLQQNALILYALLSILILLYWFKQIRSRNAIRQSILENEERLKLTLWSSGDELWDWDIYQGQVFRSNTWGTLDFPQDNIRVNSSYEANIHPNDIQRVQQSLNEHLSEKTEHYEMTYRAKTYKGDWIWVLDRGKVVARDNNHQAQRMTGTLKNISHLKEAEEQLKLFKRSIETISDGVFITDTSFKYISVNNSYCNYTGETREQALVSYLTFHQYPGAFTEEVKKSLQQKGNWFGEVESRRSAGEKYEMELNIDAITDEDGKISHYVGVFSDITSRKITEKELLKLSNTDPLTDLPNRSFFQASHSNIVRRDTHHALICLDMDNFKKINDSLGHQTGDILIKQIAKRLQKIAGTKATCYRLGGDEFSILIDNSTDIHHITHFAQTILDNMARPFIINKQEFVLGASLGIAFYPEDGSNTQELLKNADTAMYFAKNAGGNKYQFFSGEMNQNAVRQLQIENLIRHGLKEDLFRVFYQPKVDIASGKLVSMEALVRYEHPEKGLVSPAQFIPLAEQTGQIIEIGEVVLRKACEDTKRWVDAGLFTGRVAVNIAARQFEIPDLDERITTILQKSGLSALHLECEITEGTLMQNPENALRMMQRLRERGIHLALDDFGTGYSSLAYLKRFPINTLKIDKAFIDDIATSAEDRHMTQAIITIAHNLGLKVVAEGVEHENQLSILRRFKCEMLQGYLYSKPLNAAKFERLLKENHQLQKVMQKSSI</sequence>
<feature type="signal peptide" evidence="3">
    <location>
        <begin position="1"/>
        <end position="28"/>
    </location>
</feature>
<dbReference type="SUPFAM" id="SSF55785">
    <property type="entry name" value="PYP-like sensor domain (PAS domain)"/>
    <property type="match status" value="2"/>
</dbReference>
<comment type="caution">
    <text evidence="8">The sequence shown here is derived from an EMBL/GenBank/DDBJ whole genome shotgun (WGS) entry which is preliminary data.</text>
</comment>
<feature type="domain" description="EAL" evidence="6">
    <location>
        <begin position="1257"/>
        <end position="1511"/>
    </location>
</feature>
<dbReference type="STRING" id="493475.GARC_1919"/>
<dbReference type="PANTHER" id="PTHR44757:SF2">
    <property type="entry name" value="BIOFILM ARCHITECTURE MAINTENANCE PROTEIN MBAA"/>
    <property type="match status" value="1"/>
</dbReference>
<feature type="domain" description="PAC" evidence="5">
    <location>
        <begin position="1035"/>
        <end position="1087"/>
    </location>
</feature>
<feature type="domain" description="PAC" evidence="5">
    <location>
        <begin position="915"/>
        <end position="968"/>
    </location>
</feature>
<dbReference type="Gene3D" id="2.60.40.10">
    <property type="entry name" value="Immunoglobulins"/>
    <property type="match status" value="1"/>
</dbReference>
<name>K6Y4M4_9ALTE</name>
<dbReference type="InterPro" id="IPR013655">
    <property type="entry name" value="PAS_fold_3"/>
</dbReference>
<evidence type="ECO:0000313" key="8">
    <source>
        <dbReference type="EMBL" id="GAC18886.1"/>
    </source>
</evidence>
<dbReference type="InterPro" id="IPR029787">
    <property type="entry name" value="Nucleotide_cyclase"/>
</dbReference>
<dbReference type="RefSeq" id="WP_007619141.1">
    <property type="nucleotide sequence ID" value="NZ_BAEO01000025.1"/>
</dbReference>
<evidence type="ECO:0000313" key="9">
    <source>
        <dbReference type="Proteomes" id="UP000006327"/>
    </source>
</evidence>
<dbReference type="InterPro" id="IPR011110">
    <property type="entry name" value="Reg_prop"/>
</dbReference>
<keyword evidence="3" id="KW-0732">Signal</keyword>
<dbReference type="SUPFAM" id="SSF141868">
    <property type="entry name" value="EAL domain-like"/>
    <property type="match status" value="1"/>
</dbReference>
<accession>K6Y4M4</accession>
<dbReference type="CDD" id="cd01948">
    <property type="entry name" value="EAL"/>
    <property type="match status" value="1"/>
</dbReference>
<dbReference type="NCBIfam" id="TIGR00229">
    <property type="entry name" value="sensory_box"/>
    <property type="match status" value="2"/>
</dbReference>
<dbReference type="PROSITE" id="PS50883">
    <property type="entry name" value="EAL"/>
    <property type="match status" value="1"/>
</dbReference>
<dbReference type="PROSITE" id="PS50113">
    <property type="entry name" value="PAC"/>
    <property type="match status" value="2"/>
</dbReference>
<evidence type="ECO:0000256" key="1">
    <source>
        <dbReference type="ARBA" id="ARBA00012282"/>
    </source>
</evidence>
<dbReference type="PROSITE" id="PS50887">
    <property type="entry name" value="GGDEF"/>
    <property type="match status" value="1"/>
</dbReference>
<dbReference type="EC" id="3.1.4.52" evidence="1"/>
<evidence type="ECO:0000259" key="6">
    <source>
        <dbReference type="PROSITE" id="PS50883"/>
    </source>
</evidence>
<dbReference type="InterPro" id="IPR001610">
    <property type="entry name" value="PAC"/>
</dbReference>
<proteinExistence type="predicted"/>
<gene>
    <name evidence="8" type="ORF">GARC_1919</name>
</gene>
<dbReference type="Gene3D" id="3.30.70.270">
    <property type="match status" value="1"/>
</dbReference>
<feature type="chain" id="PRO_5005353702" description="cyclic-guanylate-specific phosphodiesterase" evidence="3">
    <location>
        <begin position="29"/>
        <end position="1522"/>
    </location>
</feature>
<dbReference type="OrthoDB" id="9804951at2"/>
<dbReference type="EMBL" id="BAEO01000025">
    <property type="protein sequence ID" value="GAC18886.1"/>
    <property type="molecule type" value="Genomic_DNA"/>
</dbReference>
<protein>
    <recommendedName>
        <fullName evidence="1">cyclic-guanylate-specific phosphodiesterase</fullName>
        <ecNumber evidence="1">3.1.4.52</ecNumber>
    </recommendedName>
</protein>
<dbReference type="InterPro" id="IPR013783">
    <property type="entry name" value="Ig-like_fold"/>
</dbReference>
<dbReference type="Pfam" id="PF07495">
    <property type="entry name" value="Y_Y_Y"/>
    <property type="match status" value="1"/>
</dbReference>
<dbReference type="CDD" id="cd00130">
    <property type="entry name" value="PAS"/>
    <property type="match status" value="1"/>
</dbReference>
<dbReference type="InterPro" id="IPR035965">
    <property type="entry name" value="PAS-like_dom_sf"/>
</dbReference>
<feature type="domain" description="GGDEF" evidence="7">
    <location>
        <begin position="1115"/>
        <end position="1248"/>
    </location>
</feature>
<keyword evidence="9" id="KW-1185">Reference proteome</keyword>
<dbReference type="eggNOG" id="COG3292">
    <property type="taxonomic scope" value="Bacteria"/>
</dbReference>
<dbReference type="PANTHER" id="PTHR44757">
    <property type="entry name" value="DIGUANYLATE CYCLASE DGCP"/>
    <property type="match status" value="1"/>
</dbReference>
<dbReference type="Pfam" id="PF13426">
    <property type="entry name" value="PAS_9"/>
    <property type="match status" value="1"/>
</dbReference>
<dbReference type="Pfam" id="PF00563">
    <property type="entry name" value="EAL"/>
    <property type="match status" value="1"/>
</dbReference>
<organism evidence="8 9">
    <name type="scientific">Paraglaciecola arctica BSs20135</name>
    <dbReference type="NCBI Taxonomy" id="493475"/>
    <lineage>
        <taxon>Bacteria</taxon>
        <taxon>Pseudomonadati</taxon>
        <taxon>Pseudomonadota</taxon>
        <taxon>Gammaproteobacteria</taxon>
        <taxon>Alteromonadales</taxon>
        <taxon>Alteromonadaceae</taxon>
        <taxon>Paraglaciecola</taxon>
    </lineage>
</organism>
<dbReference type="SUPFAM" id="SSF55073">
    <property type="entry name" value="Nucleotide cyclase"/>
    <property type="match status" value="1"/>
</dbReference>
<dbReference type="InterPro" id="IPR035919">
    <property type="entry name" value="EAL_sf"/>
</dbReference>
<dbReference type="Gene3D" id="3.20.20.450">
    <property type="entry name" value="EAL domain"/>
    <property type="match status" value="1"/>
</dbReference>
<dbReference type="SUPFAM" id="SSF63829">
    <property type="entry name" value="Calcium-dependent phosphotriesterase"/>
    <property type="match status" value="3"/>
</dbReference>
<dbReference type="InterPro" id="IPR015943">
    <property type="entry name" value="WD40/YVTN_repeat-like_dom_sf"/>
</dbReference>
<evidence type="ECO:0000259" key="7">
    <source>
        <dbReference type="PROSITE" id="PS50887"/>
    </source>
</evidence>
<dbReference type="InterPro" id="IPR001633">
    <property type="entry name" value="EAL_dom"/>
</dbReference>
<reference evidence="8 9" key="1">
    <citation type="journal article" date="2017" name="Antonie Van Leeuwenhoek">
        <title>Rhizobium rhizosphaerae sp. nov., a novel species isolated from rice rhizosphere.</title>
        <authorList>
            <person name="Zhao J.J."/>
            <person name="Zhang J."/>
            <person name="Zhang R.J."/>
            <person name="Zhang C.W."/>
            <person name="Yin H.Q."/>
            <person name="Zhang X.X."/>
        </authorList>
    </citation>
    <scope>NUCLEOTIDE SEQUENCE [LARGE SCALE GENOMIC DNA]</scope>
    <source>
        <strain evidence="8 9">BSs20135</strain>
    </source>
</reference>
<dbReference type="InterPro" id="IPR000014">
    <property type="entry name" value="PAS"/>
</dbReference>
<dbReference type="Gene3D" id="2.130.10.10">
    <property type="entry name" value="YVTN repeat-like/Quinoprotein amine dehydrogenase"/>
    <property type="match status" value="2"/>
</dbReference>
<dbReference type="SMART" id="SM00267">
    <property type="entry name" value="GGDEF"/>
    <property type="match status" value="1"/>
</dbReference>
<evidence type="ECO:0000256" key="3">
    <source>
        <dbReference type="SAM" id="SignalP"/>
    </source>
</evidence>
<dbReference type="InterPro" id="IPR052155">
    <property type="entry name" value="Biofilm_reg_signaling"/>
</dbReference>
<dbReference type="Pfam" id="PF07494">
    <property type="entry name" value="Reg_prop"/>
    <property type="match status" value="3"/>
</dbReference>
<dbReference type="NCBIfam" id="TIGR00254">
    <property type="entry name" value="GGDEF"/>
    <property type="match status" value="1"/>
</dbReference>
<dbReference type="eggNOG" id="COG5001">
    <property type="taxonomic scope" value="Bacteria"/>
</dbReference>
<evidence type="ECO:0000259" key="4">
    <source>
        <dbReference type="PROSITE" id="PS50112"/>
    </source>
</evidence>
<dbReference type="FunFam" id="3.20.20.450:FF:000001">
    <property type="entry name" value="Cyclic di-GMP phosphodiesterase yahA"/>
    <property type="match status" value="1"/>
</dbReference>
<dbReference type="Proteomes" id="UP000006327">
    <property type="component" value="Unassembled WGS sequence"/>
</dbReference>
<dbReference type="Pfam" id="PF08447">
    <property type="entry name" value="PAS_3"/>
    <property type="match status" value="1"/>
</dbReference>
<evidence type="ECO:0000256" key="2">
    <source>
        <dbReference type="ARBA" id="ARBA00022636"/>
    </source>
</evidence>
<dbReference type="GO" id="GO:0071111">
    <property type="term" value="F:cyclic-guanylate-specific phosphodiesterase activity"/>
    <property type="evidence" value="ECO:0007669"/>
    <property type="project" value="UniProtKB-EC"/>
</dbReference>